<gene>
    <name evidence="2" type="ORF">H4O11_01485</name>
</gene>
<proteinExistence type="predicted"/>
<reference evidence="2 3" key="1">
    <citation type="submission" date="2020-08" db="EMBL/GenBank/DDBJ databases">
        <title>Stenotrophomonas tumulicola JCM 30961.</title>
        <authorList>
            <person name="Deng Y."/>
        </authorList>
    </citation>
    <scope>NUCLEOTIDE SEQUENCE [LARGE SCALE GENOMIC DNA]</scope>
    <source>
        <strain evidence="2 3">JCM 30961</strain>
    </source>
</reference>
<dbReference type="Proteomes" id="UP000547058">
    <property type="component" value="Unassembled WGS sequence"/>
</dbReference>
<evidence type="ECO:0000313" key="2">
    <source>
        <dbReference type="EMBL" id="MBA8680479.1"/>
    </source>
</evidence>
<protein>
    <submittedName>
        <fullName evidence="2">Uncharacterized protein</fullName>
    </submittedName>
</protein>
<evidence type="ECO:0000256" key="1">
    <source>
        <dbReference type="SAM" id="MobiDB-lite"/>
    </source>
</evidence>
<feature type="region of interest" description="Disordered" evidence="1">
    <location>
        <begin position="62"/>
        <end position="109"/>
    </location>
</feature>
<evidence type="ECO:0000313" key="3">
    <source>
        <dbReference type="Proteomes" id="UP000547058"/>
    </source>
</evidence>
<accession>A0A7W3IHD4</accession>
<dbReference type="EMBL" id="JACGXS010000001">
    <property type="protein sequence ID" value="MBA8680479.1"/>
    <property type="molecule type" value="Genomic_DNA"/>
</dbReference>
<organism evidence="2 3">
    <name type="scientific">Stenotrophomonas tumulicola</name>
    <dbReference type="NCBI Taxonomy" id="1685415"/>
    <lineage>
        <taxon>Bacteria</taxon>
        <taxon>Pseudomonadati</taxon>
        <taxon>Pseudomonadota</taxon>
        <taxon>Gammaproteobacteria</taxon>
        <taxon>Lysobacterales</taxon>
        <taxon>Lysobacteraceae</taxon>
        <taxon>Stenotrophomonas</taxon>
    </lineage>
</organism>
<keyword evidence="3" id="KW-1185">Reference proteome</keyword>
<comment type="caution">
    <text evidence="2">The sequence shown here is derived from an EMBL/GenBank/DDBJ whole genome shotgun (WGS) entry which is preliminary data.</text>
</comment>
<sequence>MSEKKFIDGLIVKPPRDGAPDYVVGKLSMKREQLIAWLQQQSGEWVNADIKIANSGSWYAQVDDWKPNRQGGGNAPQRQQTGGYGQQRPQQQAPQQAPIDDFADDDLNF</sequence>
<dbReference type="RefSeq" id="WP_182337667.1">
    <property type="nucleotide sequence ID" value="NZ_JACGXS010000001.1"/>
</dbReference>
<dbReference type="AlphaFoldDB" id="A0A7W3IHD4"/>
<feature type="compositionally biased region" description="Low complexity" evidence="1">
    <location>
        <begin position="76"/>
        <end position="98"/>
    </location>
</feature>
<name>A0A7W3IHD4_9GAMM</name>